<dbReference type="EMBL" id="JSUM01000013">
    <property type="protein sequence ID" value="KGQ70106.1"/>
    <property type="molecule type" value="Genomic_DNA"/>
</dbReference>
<dbReference type="STRING" id="505317.OA57_08590"/>
<dbReference type="OrthoDB" id="146552at2"/>
<reference evidence="1 2" key="1">
    <citation type="submission" date="2014-11" db="EMBL/GenBank/DDBJ databases">
        <title>Draft genome sequence of Chelonobacter oris 1662T, associated with respiratory disease in Hermann's Tortoises.</title>
        <authorList>
            <person name="Kudirkiene E."/>
            <person name="Hansen M.J."/>
            <person name="Bojesen A.M."/>
        </authorList>
    </citation>
    <scope>NUCLEOTIDE SEQUENCE [LARGE SCALE GENOMIC DNA]</scope>
    <source>
        <strain evidence="1 2">1662</strain>
    </source>
</reference>
<proteinExistence type="predicted"/>
<dbReference type="GO" id="GO:0030246">
    <property type="term" value="F:carbohydrate binding"/>
    <property type="evidence" value="ECO:0007669"/>
    <property type="project" value="InterPro"/>
</dbReference>
<comment type="caution">
    <text evidence="1">The sequence shown here is derived from an EMBL/GenBank/DDBJ whole genome shotgun (WGS) entry which is preliminary data.</text>
</comment>
<dbReference type="CDD" id="cd09269">
    <property type="entry name" value="deoxyribose_mutarotase"/>
    <property type="match status" value="1"/>
</dbReference>
<name>A0A0A3ALA4_9PAST</name>
<dbReference type="Proteomes" id="UP000030380">
    <property type="component" value="Unassembled WGS sequence"/>
</dbReference>
<accession>A0A0A3ALA4</accession>
<dbReference type="Gene3D" id="2.70.98.10">
    <property type="match status" value="1"/>
</dbReference>
<dbReference type="GO" id="GO:0005975">
    <property type="term" value="P:carbohydrate metabolic process"/>
    <property type="evidence" value="ECO:0007669"/>
    <property type="project" value="InterPro"/>
</dbReference>
<dbReference type="AlphaFoldDB" id="A0A0A3ALA4"/>
<organism evidence="1 2">
    <name type="scientific">Chelonobacter oris</name>
    <dbReference type="NCBI Taxonomy" id="505317"/>
    <lineage>
        <taxon>Bacteria</taxon>
        <taxon>Pseudomonadati</taxon>
        <taxon>Pseudomonadota</taxon>
        <taxon>Gammaproteobacteria</taxon>
        <taxon>Pasteurellales</taxon>
        <taxon>Pasteurellaceae</taxon>
        <taxon>Chelonobacter</taxon>
    </lineage>
</organism>
<dbReference type="InterPro" id="IPR027839">
    <property type="entry name" value="DUF4432"/>
</dbReference>
<dbReference type="RefSeq" id="WP_034616327.1">
    <property type="nucleotide sequence ID" value="NZ_JSUM01000013.1"/>
</dbReference>
<dbReference type="InterPro" id="IPR014718">
    <property type="entry name" value="GH-type_carb-bd"/>
</dbReference>
<dbReference type="GO" id="GO:0003824">
    <property type="term" value="F:catalytic activity"/>
    <property type="evidence" value="ECO:0007669"/>
    <property type="project" value="InterPro"/>
</dbReference>
<gene>
    <name evidence="1" type="ORF">OA57_08590</name>
</gene>
<keyword evidence="2" id="KW-1185">Reference proteome</keyword>
<protein>
    <submittedName>
        <fullName evidence="1">Deoxyribose mutarotase</fullName>
    </submittedName>
</protein>
<sequence>MKSIIPLVKEHFGKEKRILLQNRQITVAGFQYNSGIEAVTISNGKGFVTVLPFYGQIIWDACFNGHSLKMKNMFKEPKCGHEIIDTYGCFCFHSGLIRNGCPAPEDTHPLHGEMPCARLDKAWLELEPDQVAICGEYEYVKGFGDHYLAQPKVIIHADSSLFEIQMQVTNLASVDMPLQYMCHMNYCYEHGAIFSQNIPDSAIQLRESIPAHVQPTPQWSAFNDKIKQGEYTLTCLDNDDMYNPEIVFFMDNLQQYQKYPEYRMQSPHGHTYLTRFLSAQFNYATRWILYNADQQVGAFVLPATCRPEGYLAAQRNGTLIMLPPHESRCFSVTTGIEE</sequence>
<dbReference type="InterPro" id="IPR011013">
    <property type="entry name" value="Gal_mutarotase_sf_dom"/>
</dbReference>
<dbReference type="Pfam" id="PF14486">
    <property type="entry name" value="DUF4432"/>
    <property type="match status" value="1"/>
</dbReference>
<evidence type="ECO:0000313" key="1">
    <source>
        <dbReference type="EMBL" id="KGQ70106.1"/>
    </source>
</evidence>
<evidence type="ECO:0000313" key="2">
    <source>
        <dbReference type="Proteomes" id="UP000030380"/>
    </source>
</evidence>
<dbReference type="SUPFAM" id="SSF74650">
    <property type="entry name" value="Galactose mutarotase-like"/>
    <property type="match status" value="1"/>
</dbReference>